<dbReference type="AlphaFoldDB" id="A0A1G6GL47"/>
<dbReference type="InterPro" id="IPR050832">
    <property type="entry name" value="Bact_Acetyltransf"/>
</dbReference>
<dbReference type="PROSITE" id="PS51186">
    <property type="entry name" value="GNAT"/>
    <property type="match status" value="1"/>
</dbReference>
<keyword evidence="5" id="KW-1185">Reference proteome</keyword>
<evidence type="ECO:0000313" key="5">
    <source>
        <dbReference type="Proteomes" id="UP000242662"/>
    </source>
</evidence>
<dbReference type="GO" id="GO:0016747">
    <property type="term" value="F:acyltransferase activity, transferring groups other than amino-acyl groups"/>
    <property type="evidence" value="ECO:0007669"/>
    <property type="project" value="InterPro"/>
</dbReference>
<keyword evidence="1 4" id="KW-0808">Transferase</keyword>
<evidence type="ECO:0000313" key="4">
    <source>
        <dbReference type="EMBL" id="SDB82465.1"/>
    </source>
</evidence>
<dbReference type="InterPro" id="IPR000182">
    <property type="entry name" value="GNAT_dom"/>
</dbReference>
<dbReference type="Pfam" id="PF00583">
    <property type="entry name" value="Acetyltransf_1"/>
    <property type="match status" value="1"/>
</dbReference>
<sequence length="156" mass="17883">MTATDMIEVIELTSTSPLQTRQQLIALFQKQLHEITTPQALAQVEEMLESVLVPQSQAHLFVAQLGGETIAFAFFNVLVSFQKGGSYIWLNELYVEDAYRNRGIARKLLLKIVYWAEHRKMKGIELETGLNNEATKALYNSLGFYEVVSKRYSFRF</sequence>
<evidence type="ECO:0000256" key="2">
    <source>
        <dbReference type="ARBA" id="ARBA00023315"/>
    </source>
</evidence>
<dbReference type="STRING" id="1464122.SAMN05421737_101186"/>
<dbReference type="SUPFAM" id="SSF55729">
    <property type="entry name" value="Acyl-CoA N-acyltransferases (Nat)"/>
    <property type="match status" value="1"/>
</dbReference>
<evidence type="ECO:0000256" key="1">
    <source>
        <dbReference type="ARBA" id="ARBA00022679"/>
    </source>
</evidence>
<proteinExistence type="predicted"/>
<accession>A0A1G6GL47</accession>
<dbReference type="PANTHER" id="PTHR43877">
    <property type="entry name" value="AMINOALKYLPHOSPHONATE N-ACETYLTRANSFERASE-RELATED-RELATED"/>
    <property type="match status" value="1"/>
</dbReference>
<dbReference type="RefSeq" id="WP_245700965.1">
    <property type="nucleotide sequence ID" value="NZ_FMYM01000001.1"/>
</dbReference>
<name>A0A1G6GL47_9BACI</name>
<dbReference type="Gene3D" id="3.40.630.30">
    <property type="match status" value="1"/>
</dbReference>
<reference evidence="5" key="1">
    <citation type="submission" date="2016-09" db="EMBL/GenBank/DDBJ databases">
        <authorList>
            <person name="Varghese N."/>
            <person name="Submissions S."/>
        </authorList>
    </citation>
    <scope>NUCLEOTIDE SEQUENCE [LARGE SCALE GENOMIC DNA]</scope>
    <source>
        <strain evidence="5">25nlg</strain>
    </source>
</reference>
<feature type="domain" description="N-acetyltransferase" evidence="3">
    <location>
        <begin position="7"/>
        <end position="156"/>
    </location>
</feature>
<keyword evidence="2" id="KW-0012">Acyltransferase</keyword>
<dbReference type="InterPro" id="IPR016181">
    <property type="entry name" value="Acyl_CoA_acyltransferase"/>
</dbReference>
<dbReference type="CDD" id="cd04301">
    <property type="entry name" value="NAT_SF"/>
    <property type="match status" value="1"/>
</dbReference>
<organism evidence="4 5">
    <name type="scientific">Shouchella lonarensis</name>
    <dbReference type="NCBI Taxonomy" id="1464122"/>
    <lineage>
        <taxon>Bacteria</taxon>
        <taxon>Bacillati</taxon>
        <taxon>Bacillota</taxon>
        <taxon>Bacilli</taxon>
        <taxon>Bacillales</taxon>
        <taxon>Bacillaceae</taxon>
        <taxon>Shouchella</taxon>
    </lineage>
</organism>
<dbReference type="EMBL" id="FMYM01000001">
    <property type="protein sequence ID" value="SDB82465.1"/>
    <property type="molecule type" value="Genomic_DNA"/>
</dbReference>
<gene>
    <name evidence="4" type="ORF">SAMN05421737_101186</name>
</gene>
<evidence type="ECO:0000259" key="3">
    <source>
        <dbReference type="PROSITE" id="PS51186"/>
    </source>
</evidence>
<protein>
    <submittedName>
        <fullName evidence="4">Acetyltransferase (GNAT) family protein</fullName>
    </submittedName>
</protein>
<dbReference type="Proteomes" id="UP000242662">
    <property type="component" value="Unassembled WGS sequence"/>
</dbReference>